<dbReference type="EMBL" id="MZNU01000337">
    <property type="protein sequence ID" value="OWP00010.1"/>
    <property type="molecule type" value="Genomic_DNA"/>
</dbReference>
<evidence type="ECO:0000313" key="5">
    <source>
        <dbReference type="Proteomes" id="UP000242519"/>
    </source>
</evidence>
<name>A0A218YXC5_9HELO</name>
<dbReference type="PANTHER" id="PTHR42109">
    <property type="entry name" value="UNPLACED GENOMIC SCAFFOLD UM_SCAF_CONTIG_1.265, WHOLE GENOME SHOTGUN SEQUENCE"/>
    <property type="match status" value="1"/>
</dbReference>
<feature type="transmembrane region" description="Helical" evidence="2">
    <location>
        <begin position="116"/>
        <end position="134"/>
    </location>
</feature>
<reference evidence="4 5" key="1">
    <citation type="submission" date="2017-04" db="EMBL/GenBank/DDBJ databases">
        <title>Draft genome sequence of Marssonina coronaria NL1: causal agent of apple blotch.</title>
        <authorList>
            <person name="Cheng Q."/>
        </authorList>
    </citation>
    <scope>NUCLEOTIDE SEQUENCE [LARGE SCALE GENOMIC DNA]</scope>
    <source>
        <strain evidence="4 5">NL1</strain>
    </source>
</reference>
<feature type="transmembrane region" description="Helical" evidence="2">
    <location>
        <begin position="39"/>
        <end position="62"/>
    </location>
</feature>
<keyword evidence="2" id="KW-1133">Transmembrane helix</keyword>
<comment type="caution">
    <text evidence="4">The sequence shown here is derived from an EMBL/GenBank/DDBJ whole genome shotgun (WGS) entry which is preliminary data.</text>
</comment>
<evidence type="ECO:0000256" key="1">
    <source>
        <dbReference type="SAM" id="MobiDB-lite"/>
    </source>
</evidence>
<protein>
    <recommendedName>
        <fullName evidence="3">DUF7702 domain-containing protein</fullName>
    </recommendedName>
</protein>
<organism evidence="4 5">
    <name type="scientific">Diplocarpon coronariae</name>
    <dbReference type="NCBI Taxonomy" id="2795749"/>
    <lineage>
        <taxon>Eukaryota</taxon>
        <taxon>Fungi</taxon>
        <taxon>Dikarya</taxon>
        <taxon>Ascomycota</taxon>
        <taxon>Pezizomycotina</taxon>
        <taxon>Leotiomycetes</taxon>
        <taxon>Helotiales</taxon>
        <taxon>Drepanopezizaceae</taxon>
        <taxon>Diplocarpon</taxon>
    </lineage>
</organism>
<dbReference type="OrthoDB" id="2560628at2759"/>
<feature type="transmembrane region" description="Helical" evidence="2">
    <location>
        <begin position="74"/>
        <end position="96"/>
    </location>
</feature>
<evidence type="ECO:0000256" key="2">
    <source>
        <dbReference type="SAM" id="Phobius"/>
    </source>
</evidence>
<sequence>MSFSDQNILSVVIIAFYSPAVFLSIFFCSRHGFSPNTGFLFLIFFSLIRIAGAAVELATIHYSSSPQAAGILQTVALVLSFTGVSPLLLATLGLLYRVRFGMVKIYPTTIKPLHLVLLRLPVMAGLVLCDEGAIDFGSRFAATSRFEVPLTSRVGVVLFLVVSLATTSVTLVLLKMRSRFDVGDRYVLYAIASSLPFIFARLIYGILGAYAADPEFGFFQGSVLLMGCMSVLPEMLVVVIYSILGVLLPRRVPEPPIERPKKERPKTKIVFNKPWSIVEVEEKKTKANNRPEKEESDRDSDNASVIGQHGDDSYMTEKESFVVPGAKGTVGRGKYLGSMLVTSYIPPLRGIDSGIDLGFDKM</sequence>
<gene>
    <name evidence="4" type="ORF">B2J93_2357</name>
</gene>
<keyword evidence="2" id="KW-0812">Transmembrane</keyword>
<dbReference type="PANTHER" id="PTHR42109:SF2">
    <property type="entry name" value="INTEGRAL MEMBRANE PROTEIN"/>
    <property type="match status" value="1"/>
</dbReference>
<accession>A0A218YXC5</accession>
<proteinExistence type="predicted"/>
<feature type="transmembrane region" description="Helical" evidence="2">
    <location>
        <begin position="223"/>
        <end position="248"/>
    </location>
</feature>
<evidence type="ECO:0000313" key="4">
    <source>
        <dbReference type="EMBL" id="OWP00010.1"/>
    </source>
</evidence>
<feature type="transmembrane region" description="Helical" evidence="2">
    <location>
        <begin position="6"/>
        <end position="27"/>
    </location>
</feature>
<feature type="region of interest" description="Disordered" evidence="1">
    <location>
        <begin position="282"/>
        <end position="310"/>
    </location>
</feature>
<dbReference type="InParanoid" id="A0A218YXC5"/>
<feature type="compositionally biased region" description="Basic and acidic residues" evidence="1">
    <location>
        <begin position="282"/>
        <end position="301"/>
    </location>
</feature>
<feature type="transmembrane region" description="Helical" evidence="2">
    <location>
        <begin position="154"/>
        <end position="174"/>
    </location>
</feature>
<feature type="domain" description="DUF7702" evidence="3">
    <location>
        <begin position="5"/>
        <end position="248"/>
    </location>
</feature>
<dbReference type="InterPro" id="IPR056119">
    <property type="entry name" value="DUF7702"/>
</dbReference>
<feature type="transmembrane region" description="Helical" evidence="2">
    <location>
        <begin position="186"/>
        <end position="211"/>
    </location>
</feature>
<keyword evidence="2" id="KW-0472">Membrane</keyword>
<keyword evidence="5" id="KW-1185">Reference proteome</keyword>
<evidence type="ECO:0000259" key="3">
    <source>
        <dbReference type="Pfam" id="PF24800"/>
    </source>
</evidence>
<dbReference type="Pfam" id="PF24800">
    <property type="entry name" value="DUF7702"/>
    <property type="match status" value="1"/>
</dbReference>
<dbReference type="Proteomes" id="UP000242519">
    <property type="component" value="Unassembled WGS sequence"/>
</dbReference>
<dbReference type="AlphaFoldDB" id="A0A218YXC5"/>